<dbReference type="SUPFAM" id="SSF51735">
    <property type="entry name" value="NAD(P)-binding Rossmann-fold domains"/>
    <property type="match status" value="1"/>
</dbReference>
<dbReference type="PRINTS" id="PR01713">
    <property type="entry name" value="NUCEPIMERASE"/>
</dbReference>
<reference evidence="4" key="1">
    <citation type="submission" date="2017-02" db="EMBL/GenBank/DDBJ databases">
        <authorList>
            <person name="Varghese N."/>
            <person name="Submissions S."/>
        </authorList>
    </citation>
    <scope>NUCLEOTIDE SEQUENCE [LARGE SCALE GENOMIC DNA]</scope>
    <source>
        <strain evidence="4">DSM 23405</strain>
    </source>
</reference>
<organism evidence="3 4">
    <name type="scientific">Salegentibacter holothuriorum</name>
    <dbReference type="NCBI Taxonomy" id="241145"/>
    <lineage>
        <taxon>Bacteria</taxon>
        <taxon>Pseudomonadati</taxon>
        <taxon>Bacteroidota</taxon>
        <taxon>Flavobacteriia</taxon>
        <taxon>Flavobacteriales</taxon>
        <taxon>Flavobacteriaceae</taxon>
        <taxon>Salegentibacter</taxon>
    </lineage>
</organism>
<dbReference type="Pfam" id="PF01370">
    <property type="entry name" value="Epimerase"/>
    <property type="match status" value="1"/>
</dbReference>
<dbReference type="STRING" id="241145.SAMN05660776_0779"/>
<evidence type="ECO:0000313" key="4">
    <source>
        <dbReference type="Proteomes" id="UP000190230"/>
    </source>
</evidence>
<accession>A0A1T5AQ52</accession>
<evidence type="ECO:0000313" key="3">
    <source>
        <dbReference type="EMBL" id="SKB37056.1"/>
    </source>
</evidence>
<dbReference type="CDD" id="cd05253">
    <property type="entry name" value="UDP_GE_SDE_e"/>
    <property type="match status" value="1"/>
</dbReference>
<dbReference type="PANTHER" id="PTHR43574">
    <property type="entry name" value="EPIMERASE-RELATED"/>
    <property type="match status" value="1"/>
</dbReference>
<protein>
    <submittedName>
        <fullName evidence="3">UDP-glucuronate 4-epimerase</fullName>
    </submittedName>
</protein>
<dbReference type="AlphaFoldDB" id="A0A1T5AQ52"/>
<gene>
    <name evidence="3" type="ORF">SAMN05660776_0779</name>
</gene>
<dbReference type="InterPro" id="IPR036291">
    <property type="entry name" value="NAD(P)-bd_dom_sf"/>
</dbReference>
<dbReference type="Proteomes" id="UP000190230">
    <property type="component" value="Unassembled WGS sequence"/>
</dbReference>
<dbReference type="Gene3D" id="3.90.25.10">
    <property type="entry name" value="UDP-galactose 4-epimerase, domain 1"/>
    <property type="match status" value="1"/>
</dbReference>
<proteinExistence type="predicted"/>
<dbReference type="InterPro" id="IPR001509">
    <property type="entry name" value="Epimerase_deHydtase"/>
</dbReference>
<dbReference type="RefSeq" id="WP_079719378.1">
    <property type="nucleotide sequence ID" value="NZ_FUYY01000001.1"/>
</dbReference>
<name>A0A1T5AQ52_9FLAO</name>
<keyword evidence="1" id="KW-0520">NAD</keyword>
<dbReference type="Gene3D" id="3.40.50.720">
    <property type="entry name" value="NAD(P)-binding Rossmann-like Domain"/>
    <property type="match status" value="1"/>
</dbReference>
<feature type="domain" description="NAD-dependent epimerase/dehydratase" evidence="2">
    <location>
        <begin position="3"/>
        <end position="262"/>
    </location>
</feature>
<evidence type="ECO:0000256" key="1">
    <source>
        <dbReference type="ARBA" id="ARBA00023027"/>
    </source>
</evidence>
<dbReference type="EMBL" id="FUYY01000001">
    <property type="protein sequence ID" value="SKB37056.1"/>
    <property type="molecule type" value="Genomic_DNA"/>
</dbReference>
<evidence type="ECO:0000259" key="2">
    <source>
        <dbReference type="Pfam" id="PF01370"/>
    </source>
</evidence>
<keyword evidence="4" id="KW-1185">Reference proteome</keyword>
<sequence length="334" mass="38470">MRILVTGAAGFIGFHLSKKLVELGHAVVGVDNINDYYDTQLKYDRLNELGISQKNGIDFNELCNSEKFENFEFIRLNLEDRENLPKFFDYYQFEKVINLAAQAGVRYSIENPEAYIDSNLVGFANLLECCRNYNVKHLIYASSSSVYGQNEKVPFSVNDNVDHPISLYAATKKSNELMAYTYSHLYDFKCTGLRFFTVYGPWGRPDMAMFLFTDAIINENPIKVFNNGNQERDFTYIDDIVAGVVKIVDAKNNKGYSLYNIGNSKPVRLMDFIEEIEEQLGTEAEKKMLPMQAGDVSRTWADVESLKQDFDYSPHISMKDGVKKFISWYKKYYL</sequence>
<dbReference type="OrthoDB" id="9801785at2"/>